<sequence>MQCDQDMLVLPSEASELSNKGQILERQGHESCQSSSSAVLRLDEPGEHVPHATTSGPGKLGLLGEGIIPPSGLAAPHPFNLQPPASPTPIRAGSLGPSCETVGGDHVSPAAQTPGTMIFSDLYKSPRSTFNKLRSSLPHGAPPPSDVDPDLVSRDKAKQKEAVKRYLAEKIRNDWEFTWPPVVAAPSATVEPTIAAQEEVPPVTEGNATDSTPPSGTADGDAPRDAEEEADSDSDAESTYSTISEDPECFRPRAEWTSDLSDNDDFHVPTSPFRFDSPEAVGAAVRHSIESKRAQRRKAVREEAKWNPGLACFEARRNAWTGAKTVRVKPKPPNPVSPSSTRRFFWRHSRTESTVVSTSPPSPTSPLQPTATRTSTTTASESDWGKSATGVRKTASQDQTPSVPYPVETVIPIPPPLLPPQNPMRASIQPSMYGSLYDKVVVQNLQPSCPVNLSDMLRACVVGWKRDGEWPPKSSYPAPASSQTPAAAVIAMRQRKSQQQRSKNAAANASASAAGNGSGSRRLSFVGFFNGTSKSAVATQEMKDKDKEDKENGLDRPRSHSSESAGSPGKTLFRRSLHRVLSLGQHGHGPHGTHGHGEANGADMPLSPTSPTTKEVTAAG</sequence>
<reference evidence="3" key="2">
    <citation type="submission" date="2023-05" db="EMBL/GenBank/DDBJ databases">
        <authorList>
            <consortium name="Lawrence Berkeley National Laboratory"/>
            <person name="Steindorff A."/>
            <person name="Hensen N."/>
            <person name="Bonometti L."/>
            <person name="Westerberg I."/>
            <person name="Brannstrom I.O."/>
            <person name="Guillou S."/>
            <person name="Cros-Aarteil S."/>
            <person name="Calhoun S."/>
            <person name="Haridas S."/>
            <person name="Kuo A."/>
            <person name="Mondo S."/>
            <person name="Pangilinan J."/>
            <person name="Riley R."/>
            <person name="Labutti K."/>
            <person name="Andreopoulos B."/>
            <person name="Lipzen A."/>
            <person name="Chen C."/>
            <person name="Yanf M."/>
            <person name="Daum C."/>
            <person name="Ng V."/>
            <person name="Clum A."/>
            <person name="Ohm R."/>
            <person name="Martin F."/>
            <person name="Silar P."/>
            <person name="Natvig D."/>
            <person name="Lalanne C."/>
            <person name="Gautier V."/>
            <person name="Ament-Velasquez S.L."/>
            <person name="Kruys A."/>
            <person name="Hutchinson M.I."/>
            <person name="Powell A.J."/>
            <person name="Barry K."/>
            <person name="Miller A.N."/>
            <person name="Grigoriev I.V."/>
            <person name="Debuchy R."/>
            <person name="Gladieux P."/>
            <person name="Thoren M.H."/>
            <person name="Johannesson H."/>
        </authorList>
    </citation>
    <scope>NUCLEOTIDE SEQUENCE</scope>
    <source>
        <strain evidence="3">CBS 532.94</strain>
    </source>
</reference>
<evidence type="ECO:0000313" key="3">
    <source>
        <dbReference type="EMBL" id="KAK4240261.1"/>
    </source>
</evidence>
<feature type="region of interest" description="Disordered" evidence="1">
    <location>
        <begin position="1"/>
        <end position="113"/>
    </location>
</feature>
<reference evidence="3" key="1">
    <citation type="journal article" date="2023" name="Mol. Phylogenet. Evol.">
        <title>Genome-scale phylogeny and comparative genomics of the fungal order Sordariales.</title>
        <authorList>
            <person name="Hensen N."/>
            <person name="Bonometti L."/>
            <person name="Westerberg I."/>
            <person name="Brannstrom I.O."/>
            <person name="Guillou S."/>
            <person name="Cros-Aarteil S."/>
            <person name="Calhoun S."/>
            <person name="Haridas S."/>
            <person name="Kuo A."/>
            <person name="Mondo S."/>
            <person name="Pangilinan J."/>
            <person name="Riley R."/>
            <person name="LaButti K."/>
            <person name="Andreopoulos B."/>
            <person name="Lipzen A."/>
            <person name="Chen C."/>
            <person name="Yan M."/>
            <person name="Daum C."/>
            <person name="Ng V."/>
            <person name="Clum A."/>
            <person name="Steindorff A."/>
            <person name="Ohm R.A."/>
            <person name="Martin F."/>
            <person name="Silar P."/>
            <person name="Natvig D.O."/>
            <person name="Lalanne C."/>
            <person name="Gautier V."/>
            <person name="Ament-Velasquez S.L."/>
            <person name="Kruys A."/>
            <person name="Hutchinson M.I."/>
            <person name="Powell A.J."/>
            <person name="Barry K."/>
            <person name="Miller A.N."/>
            <person name="Grigoriev I.V."/>
            <person name="Debuchy R."/>
            <person name="Gladieux P."/>
            <person name="Hiltunen Thoren M."/>
            <person name="Johannesson H."/>
        </authorList>
    </citation>
    <scope>NUCLEOTIDE SEQUENCE</scope>
    <source>
        <strain evidence="3">CBS 532.94</strain>
    </source>
</reference>
<keyword evidence="4" id="KW-1185">Reference proteome</keyword>
<feature type="domain" description="Gag1-like clamp" evidence="2">
    <location>
        <begin position="271"/>
        <end position="471"/>
    </location>
</feature>
<accession>A0AAN7CDW8</accession>
<evidence type="ECO:0000256" key="1">
    <source>
        <dbReference type="SAM" id="MobiDB-lite"/>
    </source>
</evidence>
<dbReference type="Proteomes" id="UP001303760">
    <property type="component" value="Unassembled WGS sequence"/>
</dbReference>
<feature type="region of interest" description="Disordered" evidence="1">
    <location>
        <begin position="129"/>
        <end position="160"/>
    </location>
</feature>
<protein>
    <recommendedName>
        <fullName evidence="2">Gag1-like clamp domain-containing protein</fullName>
    </recommendedName>
</protein>
<dbReference type="Pfam" id="PF13259">
    <property type="entry name" value="clamp_Gag1-like"/>
    <property type="match status" value="1"/>
</dbReference>
<comment type="caution">
    <text evidence="3">The sequence shown here is derived from an EMBL/GenBank/DDBJ whole genome shotgun (WGS) entry which is preliminary data.</text>
</comment>
<evidence type="ECO:0000259" key="2">
    <source>
        <dbReference type="Pfam" id="PF13259"/>
    </source>
</evidence>
<feature type="compositionally biased region" description="Basic and acidic residues" evidence="1">
    <location>
        <begin position="541"/>
        <end position="561"/>
    </location>
</feature>
<feature type="region of interest" description="Disordered" evidence="1">
    <location>
        <begin position="324"/>
        <end position="406"/>
    </location>
</feature>
<dbReference type="PANTHER" id="PTHR28065:SF1">
    <property type="entry name" value="DUF4050 DOMAIN-CONTAINING PROTEIN"/>
    <property type="match status" value="1"/>
</dbReference>
<proteinExistence type="predicted"/>
<dbReference type="InterPro" id="IPR025124">
    <property type="entry name" value="Gag1-like_clamp"/>
</dbReference>
<feature type="compositionally biased region" description="Basic and acidic residues" evidence="1">
    <location>
        <begin position="151"/>
        <end position="160"/>
    </location>
</feature>
<feature type="region of interest" description="Disordered" evidence="1">
    <location>
        <begin position="186"/>
        <end position="276"/>
    </location>
</feature>
<feature type="compositionally biased region" description="Polar residues" evidence="1">
    <location>
        <begin position="607"/>
        <end position="620"/>
    </location>
</feature>
<feature type="compositionally biased region" description="Polar residues" evidence="1">
    <location>
        <begin position="206"/>
        <end position="215"/>
    </location>
</feature>
<feature type="compositionally biased region" description="Acidic residues" evidence="1">
    <location>
        <begin position="226"/>
        <end position="236"/>
    </location>
</feature>
<feature type="compositionally biased region" description="Basic and acidic residues" evidence="1">
    <location>
        <begin position="41"/>
        <end position="50"/>
    </location>
</feature>
<dbReference type="InterPro" id="IPR053274">
    <property type="entry name" value="Fluconazole_resistance"/>
</dbReference>
<gene>
    <name evidence="3" type="ORF">C8A03DRAFT_42216</name>
</gene>
<dbReference type="PANTHER" id="PTHR28065">
    <property type="entry name" value="FREQUENIN"/>
    <property type="match status" value="1"/>
</dbReference>
<dbReference type="EMBL" id="MU860044">
    <property type="protein sequence ID" value="KAK4240261.1"/>
    <property type="molecule type" value="Genomic_DNA"/>
</dbReference>
<feature type="compositionally biased region" description="Low complexity" evidence="1">
    <location>
        <begin position="499"/>
        <end position="519"/>
    </location>
</feature>
<feature type="region of interest" description="Disordered" evidence="1">
    <location>
        <begin position="470"/>
        <end position="519"/>
    </location>
</feature>
<organism evidence="3 4">
    <name type="scientific">Achaetomium macrosporum</name>
    <dbReference type="NCBI Taxonomy" id="79813"/>
    <lineage>
        <taxon>Eukaryota</taxon>
        <taxon>Fungi</taxon>
        <taxon>Dikarya</taxon>
        <taxon>Ascomycota</taxon>
        <taxon>Pezizomycotina</taxon>
        <taxon>Sordariomycetes</taxon>
        <taxon>Sordariomycetidae</taxon>
        <taxon>Sordariales</taxon>
        <taxon>Chaetomiaceae</taxon>
        <taxon>Achaetomium</taxon>
    </lineage>
</organism>
<dbReference type="AlphaFoldDB" id="A0AAN7CDW8"/>
<feature type="compositionally biased region" description="Low complexity" evidence="1">
    <location>
        <begin position="367"/>
        <end position="380"/>
    </location>
</feature>
<feature type="region of interest" description="Disordered" evidence="1">
    <location>
        <begin position="537"/>
        <end position="620"/>
    </location>
</feature>
<feature type="compositionally biased region" description="Low complexity" evidence="1">
    <location>
        <begin position="471"/>
        <end position="488"/>
    </location>
</feature>
<name>A0AAN7CDW8_9PEZI</name>
<evidence type="ECO:0000313" key="4">
    <source>
        <dbReference type="Proteomes" id="UP001303760"/>
    </source>
</evidence>